<evidence type="ECO:0000256" key="1">
    <source>
        <dbReference type="SAM" id="MobiDB-lite"/>
    </source>
</evidence>
<organism evidence="2 3">
    <name type="scientific">Pseudoalteromonas ruthenica</name>
    <dbReference type="NCBI Taxonomy" id="151081"/>
    <lineage>
        <taxon>Bacteria</taxon>
        <taxon>Pseudomonadati</taxon>
        <taxon>Pseudomonadota</taxon>
        <taxon>Gammaproteobacteria</taxon>
        <taxon>Alteromonadales</taxon>
        <taxon>Pseudoalteromonadaceae</taxon>
        <taxon>Pseudoalteromonas</taxon>
    </lineage>
</organism>
<name>A0A5S3Z4B5_9GAMM</name>
<feature type="compositionally biased region" description="Low complexity" evidence="1">
    <location>
        <begin position="63"/>
        <end position="76"/>
    </location>
</feature>
<accession>A0A5S3Z4B5</accession>
<sequence length="204" mass="21821">MKNIVFIVIGLLLGFGAASLFFAGNASDSNENTTRSSITAAQIKTKPAEISSSGANTQASQPELSQESSSTKASEETAVSQSIDVLKVAESANIDNLTELLSTIKYNNSKGSQAYDLENEISNKFTELELEGVEVSEQHLACDDTHCMVMFSAASREQTTNGLYTLSENENLGRYINGGLLRTVEEKGRFYGVIAGPSISADSE</sequence>
<dbReference type="AlphaFoldDB" id="A0A5S3Z4B5"/>
<reference evidence="2 3" key="1">
    <citation type="submission" date="2017-12" db="EMBL/GenBank/DDBJ databases">
        <authorList>
            <person name="Paulsen S."/>
            <person name="Gram L.K."/>
        </authorList>
    </citation>
    <scope>NUCLEOTIDE SEQUENCE [LARGE SCALE GENOMIC DNA]</scope>
    <source>
        <strain evidence="2 3">S2897</strain>
    </source>
</reference>
<protein>
    <submittedName>
        <fullName evidence="2">Uncharacterized protein</fullName>
    </submittedName>
</protein>
<dbReference type="RefSeq" id="WP_138548136.1">
    <property type="nucleotide sequence ID" value="NZ_PNCG01000010.1"/>
</dbReference>
<evidence type="ECO:0000313" key="2">
    <source>
        <dbReference type="EMBL" id="TMP86861.1"/>
    </source>
</evidence>
<proteinExistence type="predicted"/>
<dbReference type="Proteomes" id="UP000305874">
    <property type="component" value="Unassembled WGS sequence"/>
</dbReference>
<reference evidence="3" key="2">
    <citation type="submission" date="2019-06" db="EMBL/GenBank/DDBJ databases">
        <title>Co-occurence of chitin degradation, pigmentation and bioactivity in marine Pseudoalteromonas.</title>
        <authorList>
            <person name="Sonnenschein E.C."/>
            <person name="Bech P.K."/>
        </authorList>
    </citation>
    <scope>NUCLEOTIDE SEQUENCE [LARGE SCALE GENOMIC DNA]</scope>
    <source>
        <strain evidence="3">S2897</strain>
    </source>
</reference>
<feature type="compositionally biased region" description="Polar residues" evidence="1">
    <location>
        <begin position="50"/>
        <end position="62"/>
    </location>
</feature>
<gene>
    <name evidence="2" type="ORF">CWC05_10300</name>
</gene>
<comment type="caution">
    <text evidence="2">The sequence shown here is derived from an EMBL/GenBank/DDBJ whole genome shotgun (WGS) entry which is preliminary data.</text>
</comment>
<feature type="region of interest" description="Disordered" evidence="1">
    <location>
        <begin position="46"/>
        <end position="76"/>
    </location>
</feature>
<dbReference type="EMBL" id="PNCG01000010">
    <property type="protein sequence ID" value="TMP86861.1"/>
    <property type="molecule type" value="Genomic_DNA"/>
</dbReference>
<evidence type="ECO:0000313" key="3">
    <source>
        <dbReference type="Proteomes" id="UP000305874"/>
    </source>
</evidence>